<evidence type="ECO:0000313" key="1">
    <source>
        <dbReference type="EMBL" id="KAJ0014351.1"/>
    </source>
</evidence>
<proteinExistence type="predicted"/>
<name>A0ACC0XCP6_9ROSI</name>
<comment type="caution">
    <text evidence="1">The sequence shown here is derived from an EMBL/GenBank/DDBJ whole genome shotgun (WGS) entry which is preliminary data.</text>
</comment>
<dbReference type="Proteomes" id="UP001163603">
    <property type="component" value="Chromosome 13"/>
</dbReference>
<organism evidence="1 2">
    <name type="scientific">Pistacia integerrima</name>
    <dbReference type="NCBI Taxonomy" id="434235"/>
    <lineage>
        <taxon>Eukaryota</taxon>
        <taxon>Viridiplantae</taxon>
        <taxon>Streptophyta</taxon>
        <taxon>Embryophyta</taxon>
        <taxon>Tracheophyta</taxon>
        <taxon>Spermatophyta</taxon>
        <taxon>Magnoliopsida</taxon>
        <taxon>eudicotyledons</taxon>
        <taxon>Gunneridae</taxon>
        <taxon>Pentapetalae</taxon>
        <taxon>rosids</taxon>
        <taxon>malvids</taxon>
        <taxon>Sapindales</taxon>
        <taxon>Anacardiaceae</taxon>
        <taxon>Pistacia</taxon>
    </lineage>
</organism>
<evidence type="ECO:0000313" key="2">
    <source>
        <dbReference type="Proteomes" id="UP001163603"/>
    </source>
</evidence>
<gene>
    <name evidence="1" type="ORF">Pint_20699</name>
</gene>
<reference evidence="2" key="1">
    <citation type="journal article" date="2023" name="G3 (Bethesda)">
        <title>Genome assembly and association tests identify interacting loci associated with vigor, precocity, and sex in interspecific pistachio rootstocks.</title>
        <authorList>
            <person name="Palmer W."/>
            <person name="Jacygrad E."/>
            <person name="Sagayaradj S."/>
            <person name="Cavanaugh K."/>
            <person name="Han R."/>
            <person name="Bertier L."/>
            <person name="Beede B."/>
            <person name="Kafkas S."/>
            <person name="Golino D."/>
            <person name="Preece J."/>
            <person name="Michelmore R."/>
        </authorList>
    </citation>
    <scope>NUCLEOTIDE SEQUENCE [LARGE SCALE GENOMIC DNA]</scope>
</reference>
<keyword evidence="2" id="KW-1185">Reference proteome</keyword>
<accession>A0ACC0XCP6</accession>
<dbReference type="EMBL" id="CM047748">
    <property type="protein sequence ID" value="KAJ0014351.1"/>
    <property type="molecule type" value="Genomic_DNA"/>
</dbReference>
<sequence length="49" mass="5539">MVGEIGGTNNNYARFQCKTFEEVKAMVLDVVQATVDAATLQRIMEYRAR</sequence>
<protein>
    <submittedName>
        <fullName evidence="1">Uncharacterized protein</fullName>
    </submittedName>
</protein>